<reference evidence="1" key="1">
    <citation type="submission" date="2020-05" db="EMBL/GenBank/DDBJ databases">
        <authorList>
            <person name="Chiriac C."/>
            <person name="Salcher M."/>
            <person name="Ghai R."/>
            <person name="Kavagutti S V."/>
        </authorList>
    </citation>
    <scope>NUCLEOTIDE SEQUENCE</scope>
</reference>
<sequence length="418" mass="43846">MRWRSLAVAGATACVVLSGSAATSATTPQNWLRYGYDAARSSTGPAGSGVTAANVAKLDRRQIAIDGTIDSSPLYATGARVRGGRHNVIVFTTTYGKTEVLDADSGAVLWRFVPPGYSTYAGSPQITTMTPLIDLAATDGYIGDAPPYQGHVVSLNPKTGRIVGIWNALCSDRHVVMQPSSCPESDAAIWGRAAPVVDPSTGHLLVTTGNARFDGKRYWGDSMLVLSADASTLLAHWTPKNEQELNARDLDLGSSAPAVLAGGYAVQGGKDGELRLLNLKRLAGVNATTGGEVQTVDLPGKEMLFAAPAVWQGQYVFVANAAGTQAWILAKNHRLVLAWNSTNGGSSPVVSDGLLYVQWDGGIHVYEAATGSVVATLPIGDTHWQSPIVVDGRVIAAEGNANDHALTGTLNVFSLPKR</sequence>
<organism evidence="1">
    <name type="scientific">freshwater metagenome</name>
    <dbReference type="NCBI Taxonomy" id="449393"/>
    <lineage>
        <taxon>unclassified sequences</taxon>
        <taxon>metagenomes</taxon>
        <taxon>ecological metagenomes</taxon>
    </lineage>
</organism>
<dbReference type="SUPFAM" id="SSF50998">
    <property type="entry name" value="Quinoprotein alcohol dehydrogenase-like"/>
    <property type="match status" value="1"/>
</dbReference>
<accession>A0A6J6PSZ2</accession>
<dbReference type="EMBL" id="CAEZXP010000005">
    <property type="protein sequence ID" value="CAB4702541.1"/>
    <property type="molecule type" value="Genomic_DNA"/>
</dbReference>
<dbReference type="Gene3D" id="2.130.10.10">
    <property type="entry name" value="YVTN repeat-like/Quinoprotein amine dehydrogenase"/>
    <property type="match status" value="2"/>
</dbReference>
<proteinExistence type="predicted"/>
<dbReference type="PANTHER" id="PTHR34512">
    <property type="entry name" value="CELL SURFACE PROTEIN"/>
    <property type="match status" value="1"/>
</dbReference>
<dbReference type="AlphaFoldDB" id="A0A6J6PSZ2"/>
<name>A0A6J6PSZ2_9ZZZZ</name>
<dbReference type="InterPro" id="IPR011047">
    <property type="entry name" value="Quinoprotein_ADH-like_sf"/>
</dbReference>
<dbReference type="InterPro" id="IPR015943">
    <property type="entry name" value="WD40/YVTN_repeat-like_dom_sf"/>
</dbReference>
<evidence type="ECO:0000313" key="1">
    <source>
        <dbReference type="EMBL" id="CAB4702541.1"/>
    </source>
</evidence>
<gene>
    <name evidence="1" type="ORF">UFOPK2399_01452</name>
</gene>
<protein>
    <submittedName>
        <fullName evidence="1">Unannotated protein</fullName>
    </submittedName>
</protein>
<dbReference type="PANTHER" id="PTHR34512:SF30">
    <property type="entry name" value="OUTER MEMBRANE PROTEIN ASSEMBLY FACTOR BAMB"/>
    <property type="match status" value="1"/>
</dbReference>